<keyword evidence="11" id="KW-1185">Reference proteome</keyword>
<dbReference type="SUPFAM" id="SSF46689">
    <property type="entry name" value="Homeodomain-like"/>
    <property type="match status" value="1"/>
</dbReference>
<dbReference type="FunFam" id="1.10.10.60:FF:000158">
    <property type="entry name" value="MYB transcription factor"/>
    <property type="match status" value="1"/>
</dbReference>
<feature type="domain" description="HTH myb-type" evidence="9">
    <location>
        <begin position="62"/>
        <end position="116"/>
    </location>
</feature>
<evidence type="ECO:0000256" key="1">
    <source>
        <dbReference type="ARBA" id="ARBA00004123"/>
    </source>
</evidence>
<dbReference type="CDD" id="cd00167">
    <property type="entry name" value="SANT"/>
    <property type="match status" value="2"/>
</dbReference>
<protein>
    <submittedName>
        <fullName evidence="10">Myb-related protein Hv33-like protein</fullName>
    </submittedName>
</protein>
<comment type="subcellular location">
    <subcellularLocation>
        <location evidence="1">Nucleus</location>
    </subcellularLocation>
</comment>
<evidence type="ECO:0000259" key="8">
    <source>
        <dbReference type="PROSITE" id="PS50090"/>
    </source>
</evidence>
<evidence type="ECO:0000259" key="9">
    <source>
        <dbReference type="PROSITE" id="PS51294"/>
    </source>
</evidence>
<keyword evidence="5" id="KW-0804">Transcription</keyword>
<evidence type="ECO:0000256" key="4">
    <source>
        <dbReference type="ARBA" id="ARBA00023125"/>
    </source>
</evidence>
<dbReference type="SMART" id="SM00717">
    <property type="entry name" value="SANT"/>
    <property type="match status" value="2"/>
</dbReference>
<accession>A0A833R5Y2</accession>
<name>A0A833R5Y2_9POAL</name>
<evidence type="ECO:0000256" key="7">
    <source>
        <dbReference type="SAM" id="MobiDB-lite"/>
    </source>
</evidence>
<dbReference type="PROSITE" id="PS50090">
    <property type="entry name" value="MYB_LIKE"/>
    <property type="match status" value="2"/>
</dbReference>
<dbReference type="Pfam" id="PF00249">
    <property type="entry name" value="Myb_DNA-binding"/>
    <property type="match status" value="2"/>
</dbReference>
<keyword evidence="3" id="KW-0805">Transcription regulation</keyword>
<organism evidence="10 11">
    <name type="scientific">Carex littledalei</name>
    <dbReference type="NCBI Taxonomy" id="544730"/>
    <lineage>
        <taxon>Eukaryota</taxon>
        <taxon>Viridiplantae</taxon>
        <taxon>Streptophyta</taxon>
        <taxon>Embryophyta</taxon>
        <taxon>Tracheophyta</taxon>
        <taxon>Spermatophyta</taxon>
        <taxon>Magnoliopsida</taxon>
        <taxon>Liliopsida</taxon>
        <taxon>Poales</taxon>
        <taxon>Cyperaceae</taxon>
        <taxon>Cyperoideae</taxon>
        <taxon>Cariceae</taxon>
        <taxon>Carex</taxon>
        <taxon>Carex subgen. Euthyceras</taxon>
    </lineage>
</organism>
<dbReference type="GO" id="GO:0003677">
    <property type="term" value="F:DNA binding"/>
    <property type="evidence" value="ECO:0007669"/>
    <property type="project" value="UniProtKB-KW"/>
</dbReference>
<reference evidence="10" key="1">
    <citation type="submission" date="2020-01" db="EMBL/GenBank/DDBJ databases">
        <title>Genome sequence of Kobresia littledalei, the first chromosome-level genome in the family Cyperaceae.</title>
        <authorList>
            <person name="Qu G."/>
        </authorList>
    </citation>
    <scope>NUCLEOTIDE SEQUENCE</scope>
    <source>
        <strain evidence="10">C.B.Clarke</strain>
        <tissue evidence="10">Leaf</tissue>
    </source>
</reference>
<feature type="region of interest" description="Disordered" evidence="7">
    <location>
        <begin position="119"/>
        <end position="147"/>
    </location>
</feature>
<sequence length="292" mass="33057">MGRHVCCTEKKLRKGLWSPEEDDKLYNHIIRFGVGCWSSVPKLAGLQRCGKSCRLRWINYLRPDLKRGSFSQQEEDLIITLHSILGNRWSQIASQLPGRTDNEIKNFWNSTLKKKLRQRGVDPATHKPITNAVQSDTKKPGSDNSSVNEALGEEKLMVKQVFNPFPETEFQAVSDSNYITPYPNEMLPFLGFEDYTGVLDVSDSYGYGDSSSNSNSSNWTCGNIGPEVTDVLETDHVLNWTSAEVQLHASGDEQFEQKIVFPCQENAMRTLCRDPFGTSREALANDLNMDYF</sequence>
<dbReference type="PANTHER" id="PTHR47997">
    <property type="entry name" value="MYB DOMAIN PROTEIN 55"/>
    <property type="match status" value="1"/>
</dbReference>
<evidence type="ECO:0000256" key="6">
    <source>
        <dbReference type="ARBA" id="ARBA00023242"/>
    </source>
</evidence>
<dbReference type="Gene3D" id="1.10.10.60">
    <property type="entry name" value="Homeodomain-like"/>
    <property type="match status" value="2"/>
</dbReference>
<dbReference type="FunFam" id="1.10.10.60:FF:000268">
    <property type="entry name" value="Transcription factor MYB86"/>
    <property type="match status" value="1"/>
</dbReference>
<evidence type="ECO:0000313" key="11">
    <source>
        <dbReference type="Proteomes" id="UP000623129"/>
    </source>
</evidence>
<evidence type="ECO:0000256" key="3">
    <source>
        <dbReference type="ARBA" id="ARBA00023015"/>
    </source>
</evidence>
<keyword evidence="2" id="KW-0677">Repeat</keyword>
<dbReference type="Proteomes" id="UP000623129">
    <property type="component" value="Unassembled WGS sequence"/>
</dbReference>
<dbReference type="InterPro" id="IPR009057">
    <property type="entry name" value="Homeodomain-like_sf"/>
</dbReference>
<dbReference type="GO" id="GO:0005634">
    <property type="term" value="C:nucleus"/>
    <property type="evidence" value="ECO:0007669"/>
    <property type="project" value="UniProtKB-SubCell"/>
</dbReference>
<dbReference type="OrthoDB" id="2143914at2759"/>
<feature type="domain" description="HTH myb-type" evidence="9">
    <location>
        <begin position="9"/>
        <end position="61"/>
    </location>
</feature>
<feature type="domain" description="Myb-like" evidence="8">
    <location>
        <begin position="62"/>
        <end position="112"/>
    </location>
</feature>
<keyword evidence="4" id="KW-0238">DNA-binding</keyword>
<dbReference type="InterPro" id="IPR001005">
    <property type="entry name" value="SANT/Myb"/>
</dbReference>
<dbReference type="InterPro" id="IPR051953">
    <property type="entry name" value="Plant_SW-associated_TFs"/>
</dbReference>
<evidence type="ECO:0000256" key="5">
    <source>
        <dbReference type="ARBA" id="ARBA00023163"/>
    </source>
</evidence>
<dbReference type="InterPro" id="IPR017930">
    <property type="entry name" value="Myb_dom"/>
</dbReference>
<proteinExistence type="predicted"/>
<gene>
    <name evidence="10" type="ORF">FCM35_KLT21316</name>
</gene>
<dbReference type="AlphaFoldDB" id="A0A833R5Y2"/>
<dbReference type="PANTHER" id="PTHR47997:SF75">
    <property type="entry name" value="MYB DOMAIN PROTEIN 55"/>
    <property type="match status" value="1"/>
</dbReference>
<evidence type="ECO:0000313" key="10">
    <source>
        <dbReference type="EMBL" id="KAF3334712.1"/>
    </source>
</evidence>
<keyword evidence="6" id="KW-0539">Nucleus</keyword>
<feature type="domain" description="Myb-like" evidence="8">
    <location>
        <begin position="9"/>
        <end position="61"/>
    </location>
</feature>
<dbReference type="PROSITE" id="PS51294">
    <property type="entry name" value="HTH_MYB"/>
    <property type="match status" value="2"/>
</dbReference>
<dbReference type="EMBL" id="SWLB01000009">
    <property type="protein sequence ID" value="KAF3334712.1"/>
    <property type="molecule type" value="Genomic_DNA"/>
</dbReference>
<evidence type="ECO:0000256" key="2">
    <source>
        <dbReference type="ARBA" id="ARBA00022737"/>
    </source>
</evidence>
<comment type="caution">
    <text evidence="10">The sequence shown here is derived from an EMBL/GenBank/DDBJ whole genome shotgun (WGS) entry which is preliminary data.</text>
</comment>